<organism evidence="2 3">
    <name type="scientific">Reticulomyxa filosa</name>
    <dbReference type="NCBI Taxonomy" id="46433"/>
    <lineage>
        <taxon>Eukaryota</taxon>
        <taxon>Sar</taxon>
        <taxon>Rhizaria</taxon>
        <taxon>Retaria</taxon>
        <taxon>Foraminifera</taxon>
        <taxon>Monothalamids</taxon>
        <taxon>Reticulomyxidae</taxon>
        <taxon>Reticulomyxa</taxon>
    </lineage>
</organism>
<name>X6L7X9_RETFI</name>
<keyword evidence="1" id="KW-0472">Membrane</keyword>
<evidence type="ECO:0000313" key="3">
    <source>
        <dbReference type="Proteomes" id="UP000023152"/>
    </source>
</evidence>
<keyword evidence="1" id="KW-0812">Transmembrane</keyword>
<dbReference type="EMBL" id="ASPP01049573">
    <property type="protein sequence ID" value="ETN97483.1"/>
    <property type="molecule type" value="Genomic_DNA"/>
</dbReference>
<comment type="caution">
    <text evidence="2">The sequence shown here is derived from an EMBL/GenBank/DDBJ whole genome shotgun (WGS) entry which is preliminary data.</text>
</comment>
<accession>X6L7X9</accession>
<evidence type="ECO:0000313" key="2">
    <source>
        <dbReference type="EMBL" id="ETN97483.1"/>
    </source>
</evidence>
<keyword evidence="3" id="KW-1185">Reference proteome</keyword>
<feature type="transmembrane region" description="Helical" evidence="1">
    <location>
        <begin position="12"/>
        <end position="28"/>
    </location>
</feature>
<gene>
    <name evidence="2" type="ORF">RFI_40046</name>
</gene>
<dbReference type="AlphaFoldDB" id="X6L7X9"/>
<dbReference type="Proteomes" id="UP000023152">
    <property type="component" value="Unassembled WGS sequence"/>
</dbReference>
<feature type="transmembrane region" description="Helical" evidence="1">
    <location>
        <begin position="48"/>
        <end position="68"/>
    </location>
</feature>
<sequence length="77" mass="9311">KKKKKKKKSLKIIFPIGIKFYNFLFLLLENRNDAFCISEALKNSDYELLDEILFTKFNLLFFFLMLLIQKKKKKSDK</sequence>
<keyword evidence="1" id="KW-1133">Transmembrane helix</keyword>
<reference evidence="2 3" key="1">
    <citation type="journal article" date="2013" name="Curr. Biol.">
        <title>The Genome of the Foraminiferan Reticulomyxa filosa.</title>
        <authorList>
            <person name="Glockner G."/>
            <person name="Hulsmann N."/>
            <person name="Schleicher M."/>
            <person name="Noegel A.A."/>
            <person name="Eichinger L."/>
            <person name="Gallinger C."/>
            <person name="Pawlowski J."/>
            <person name="Sierra R."/>
            <person name="Euteneuer U."/>
            <person name="Pillet L."/>
            <person name="Moustafa A."/>
            <person name="Platzer M."/>
            <person name="Groth M."/>
            <person name="Szafranski K."/>
            <person name="Schliwa M."/>
        </authorList>
    </citation>
    <scope>NUCLEOTIDE SEQUENCE [LARGE SCALE GENOMIC DNA]</scope>
</reference>
<protein>
    <submittedName>
        <fullName evidence="2">Uncharacterized protein</fullName>
    </submittedName>
</protein>
<feature type="non-terminal residue" evidence="2">
    <location>
        <position position="1"/>
    </location>
</feature>
<evidence type="ECO:0000256" key="1">
    <source>
        <dbReference type="SAM" id="Phobius"/>
    </source>
</evidence>
<proteinExistence type="predicted"/>